<sequence>MAIVSFYEVEFSYDRNFLLQALNECRALIKNLVMRHLTDKSIGRIDHVFNFFANPSFLDAVFSRDSSHKELLGRIIADMHKLMEDGSL</sequence>
<feature type="non-terminal residue" evidence="1">
    <location>
        <position position="88"/>
    </location>
</feature>
<dbReference type="Proteomes" id="UP000054359">
    <property type="component" value="Unassembled WGS sequence"/>
</dbReference>
<dbReference type="GO" id="GO:0005737">
    <property type="term" value="C:cytoplasm"/>
    <property type="evidence" value="ECO:0007669"/>
    <property type="project" value="TreeGrafter"/>
</dbReference>
<dbReference type="InterPro" id="IPR008477">
    <property type="entry name" value="TNFAIP8-like"/>
</dbReference>
<dbReference type="EMBL" id="KK113040">
    <property type="protein sequence ID" value="KFM59195.1"/>
    <property type="molecule type" value="Genomic_DNA"/>
</dbReference>
<keyword evidence="2" id="KW-1185">Reference proteome</keyword>
<accession>A0A087T256</accession>
<dbReference type="PANTHER" id="PTHR12757">
    <property type="entry name" value="TUMOR NECROSIS FACTOR INDUCED PROTEIN"/>
    <property type="match status" value="1"/>
</dbReference>
<gene>
    <name evidence="1" type="ORF">X975_05068</name>
</gene>
<name>A0A087T256_STEMI</name>
<protein>
    <submittedName>
        <fullName evidence="1">Tumor necrosis factor alpha-induced protein 8-like protein</fullName>
    </submittedName>
</protein>
<organism evidence="1 2">
    <name type="scientific">Stegodyphus mimosarum</name>
    <name type="common">African social velvet spider</name>
    <dbReference type="NCBI Taxonomy" id="407821"/>
    <lineage>
        <taxon>Eukaryota</taxon>
        <taxon>Metazoa</taxon>
        <taxon>Ecdysozoa</taxon>
        <taxon>Arthropoda</taxon>
        <taxon>Chelicerata</taxon>
        <taxon>Arachnida</taxon>
        <taxon>Araneae</taxon>
        <taxon>Araneomorphae</taxon>
        <taxon>Entelegynae</taxon>
        <taxon>Eresoidea</taxon>
        <taxon>Eresidae</taxon>
        <taxon>Stegodyphus</taxon>
    </lineage>
</organism>
<evidence type="ECO:0000313" key="1">
    <source>
        <dbReference type="EMBL" id="KFM59195.1"/>
    </source>
</evidence>
<proteinExistence type="predicted"/>
<dbReference type="Pfam" id="PF05527">
    <property type="entry name" value="TNFAIP8"/>
    <property type="match status" value="1"/>
</dbReference>
<dbReference type="OMA" id="NECRALI"/>
<reference evidence="1 2" key="1">
    <citation type="submission" date="2013-11" db="EMBL/GenBank/DDBJ databases">
        <title>Genome sequencing of Stegodyphus mimosarum.</title>
        <authorList>
            <person name="Bechsgaard J."/>
        </authorList>
    </citation>
    <scope>NUCLEOTIDE SEQUENCE [LARGE SCALE GENOMIC DNA]</scope>
</reference>
<dbReference type="AlphaFoldDB" id="A0A087T256"/>
<dbReference type="Gene3D" id="1.20.1440.160">
    <property type="entry name" value="Tumor necrosis factor alpha-induced protein 8-like"/>
    <property type="match status" value="1"/>
</dbReference>
<evidence type="ECO:0000313" key="2">
    <source>
        <dbReference type="Proteomes" id="UP000054359"/>
    </source>
</evidence>
<dbReference type="GO" id="GO:0042981">
    <property type="term" value="P:regulation of apoptotic process"/>
    <property type="evidence" value="ECO:0007669"/>
    <property type="project" value="InterPro"/>
</dbReference>
<dbReference type="InterPro" id="IPR038355">
    <property type="entry name" value="TNFAIP8_sf"/>
</dbReference>
<dbReference type="PANTHER" id="PTHR12757:SF1">
    <property type="entry name" value="PROTEIN SALIVARY GLANDS MARRED"/>
    <property type="match status" value="1"/>
</dbReference>
<dbReference type="OrthoDB" id="10055976at2759"/>